<name>A0A368KHM6_9GAMM</name>
<dbReference type="Gene3D" id="3.40.50.300">
    <property type="entry name" value="P-loop containing nucleotide triphosphate hydrolases"/>
    <property type="match status" value="1"/>
</dbReference>
<organism evidence="6 7">
    <name type="scientific">Rhodanobacter denitrificans</name>
    <dbReference type="NCBI Taxonomy" id="666685"/>
    <lineage>
        <taxon>Bacteria</taxon>
        <taxon>Pseudomonadati</taxon>
        <taxon>Pseudomonadota</taxon>
        <taxon>Gammaproteobacteria</taxon>
        <taxon>Lysobacterales</taxon>
        <taxon>Rhodanobacteraceae</taxon>
        <taxon>Rhodanobacter</taxon>
    </lineage>
</organism>
<keyword evidence="4" id="KW-0472">Membrane</keyword>
<dbReference type="GO" id="GO:0000160">
    <property type="term" value="P:phosphorelay signal transduction system"/>
    <property type="evidence" value="ECO:0007669"/>
    <property type="project" value="InterPro"/>
</dbReference>
<dbReference type="OrthoDB" id="1971692at2"/>
<evidence type="ECO:0000256" key="4">
    <source>
        <dbReference type="SAM" id="Phobius"/>
    </source>
</evidence>
<dbReference type="SMART" id="SM00028">
    <property type="entry name" value="TPR"/>
    <property type="match status" value="3"/>
</dbReference>
<dbReference type="Gene3D" id="1.10.10.10">
    <property type="entry name" value="Winged helix-like DNA-binding domain superfamily/Winged helix DNA-binding domain"/>
    <property type="match status" value="1"/>
</dbReference>
<dbReference type="GO" id="GO:0006355">
    <property type="term" value="P:regulation of DNA-templated transcription"/>
    <property type="evidence" value="ECO:0007669"/>
    <property type="project" value="InterPro"/>
</dbReference>
<dbReference type="SUPFAM" id="SSF46894">
    <property type="entry name" value="C-terminal effector domain of the bipartite response regulators"/>
    <property type="match status" value="1"/>
</dbReference>
<evidence type="ECO:0000256" key="1">
    <source>
        <dbReference type="ARBA" id="ARBA00023125"/>
    </source>
</evidence>
<feature type="domain" description="OmpR/PhoB-type" evidence="5">
    <location>
        <begin position="7"/>
        <end position="105"/>
    </location>
</feature>
<reference evidence="6 7" key="1">
    <citation type="submission" date="2018-05" db="EMBL/GenBank/DDBJ databases">
        <title>Draft genome sequence of Rhodanobacter denitrificans Yn1 isolated from gold copper mine.</title>
        <authorList>
            <person name="Yang N."/>
            <person name="Mazhar H.S."/>
            <person name="Rensing C."/>
        </authorList>
    </citation>
    <scope>NUCLEOTIDE SEQUENCE [LARGE SCALE GENOMIC DNA]</scope>
    <source>
        <strain evidence="6 7">Yn1</strain>
    </source>
</reference>
<protein>
    <recommendedName>
        <fullName evidence="5">OmpR/PhoB-type domain-containing protein</fullName>
    </recommendedName>
</protein>
<dbReference type="PANTHER" id="PTHR47691:SF3">
    <property type="entry name" value="HTH-TYPE TRANSCRIPTIONAL REGULATOR RV0890C-RELATED"/>
    <property type="match status" value="1"/>
</dbReference>
<gene>
    <name evidence="6" type="ORF">DEO45_01780</name>
</gene>
<dbReference type="Pfam" id="PF00486">
    <property type="entry name" value="Trans_reg_C"/>
    <property type="match status" value="1"/>
</dbReference>
<evidence type="ECO:0000256" key="2">
    <source>
        <dbReference type="PROSITE-ProRule" id="PRU00339"/>
    </source>
</evidence>
<evidence type="ECO:0000259" key="5">
    <source>
        <dbReference type="PROSITE" id="PS51755"/>
    </source>
</evidence>
<feature type="transmembrane region" description="Helical" evidence="4">
    <location>
        <begin position="598"/>
        <end position="619"/>
    </location>
</feature>
<dbReference type="CDD" id="cd00383">
    <property type="entry name" value="trans_reg_C"/>
    <property type="match status" value="1"/>
</dbReference>
<dbReference type="SUPFAM" id="SSF52540">
    <property type="entry name" value="P-loop containing nucleoside triphosphate hydrolases"/>
    <property type="match status" value="1"/>
</dbReference>
<dbReference type="InterPro" id="IPR036388">
    <property type="entry name" value="WH-like_DNA-bd_sf"/>
</dbReference>
<dbReference type="AlphaFoldDB" id="A0A368KHM6"/>
<dbReference type="InterPro" id="IPR049052">
    <property type="entry name" value="nSTAND1"/>
</dbReference>
<dbReference type="InterPro" id="IPR001867">
    <property type="entry name" value="OmpR/PhoB-type_DNA-bd"/>
</dbReference>
<dbReference type="PROSITE" id="PS50005">
    <property type="entry name" value="TPR"/>
    <property type="match status" value="1"/>
</dbReference>
<dbReference type="Pfam" id="PF20703">
    <property type="entry name" value="nSTAND1"/>
    <property type="match status" value="1"/>
</dbReference>
<comment type="caution">
    <text evidence="6">The sequence shown here is derived from an EMBL/GenBank/DDBJ whole genome shotgun (WGS) entry which is preliminary data.</text>
</comment>
<dbReference type="PANTHER" id="PTHR47691">
    <property type="entry name" value="REGULATOR-RELATED"/>
    <property type="match status" value="1"/>
</dbReference>
<dbReference type="Gene3D" id="1.25.40.10">
    <property type="entry name" value="Tetratricopeptide repeat domain"/>
    <property type="match status" value="1"/>
</dbReference>
<dbReference type="InterPro" id="IPR011990">
    <property type="entry name" value="TPR-like_helical_dom_sf"/>
</dbReference>
<dbReference type="SUPFAM" id="SSF48452">
    <property type="entry name" value="TPR-like"/>
    <property type="match status" value="1"/>
</dbReference>
<dbReference type="EMBL" id="QFWQ01000002">
    <property type="protein sequence ID" value="RCS31429.1"/>
    <property type="molecule type" value="Genomic_DNA"/>
</dbReference>
<keyword evidence="4" id="KW-1133">Transmembrane helix</keyword>
<proteinExistence type="predicted"/>
<keyword evidence="2" id="KW-0802">TPR repeat</keyword>
<dbReference type="SMART" id="SM00862">
    <property type="entry name" value="Trans_reg_C"/>
    <property type="match status" value="1"/>
</dbReference>
<evidence type="ECO:0000313" key="6">
    <source>
        <dbReference type="EMBL" id="RCS31429.1"/>
    </source>
</evidence>
<dbReference type="InterPro" id="IPR027417">
    <property type="entry name" value="P-loop_NTPase"/>
</dbReference>
<sequence>MSVATRSPRFRLGEWLVVPQECRLYGTGGSRTIEPKLMDVLAFLCERATEVVSAEELLIALWGGVFYGDNPVHKSIAQLRRALGDSATEPHYIATIRKRGYRIVSEVLFMQNYAPVPASVAMWTKGSPYPGLAAFDADRQAVFYGRSQAQAAVLSRLQSRLAEKRGFVVILGPSGSGKTSLLQAGVIPLLTQAHGFSGTHVLSVARIEPTHIVADPCATLAAAMLQWRAGNEPLFHETEKAWLATSLAEDIQCLLASMEDRLQRRAGFRASEDQAPIFLLVLDQMERAFTQQGDTISALDEFFTKISDLLATGRVAMLTTCRNDFYPNLVHIPALVELKAEDGQFDLAPLSPGEVAQIIRIPAQAAGLCFEQDRETDLRLDDMLRDAAASSSQSLPLLQHTLSVLYEKRTTSGMLTFTAYREIGGLAGSLAQHAENAFAQLAEASQRCLPELLRKMVSIDEDDRSPVSQPVPSSQIDDPNADILVRKFVDERLFASTLVGDIAAIAVAHESLLGHWPRIQQWIEENQRLLIVRARVAQAQRRWSSENESRDFLLPAGHQLHDALQVALHSKLSLAVDQRRFIERSLRRANRQRYARNVAFSAIVLLGLATGVAGIVAMIQRRAAVEQRLQAESLVGFMLGKLTDSLRPIGKLDVLDSVGNEAMRYLASVPQESSDLPVELLRARAYRQIGEIRLARGDNRGAAESFGRAADLSQSIVQAHPNNVDAWFDYGNAVFWIGQLAYNRSDFAGASWNFGRYLRAATEQVKLRPDDERSLIELSYAHSNLAVLNFRLGRYKQALAGFNASLELKRHVHSVNTGNLGILMDIGNTLTWLGNVDEAQGDLSGAEHRHEQALQVMEDICRANPENQQYRYKLAIARMHVASVALDRGEVDISATEYRNAYEELLSLRQIDPKNAEWRRESITAGLEFGLVESFRGRRQEARDLVTANAKAVADLARGNPAAPESILLHALALTQQLRIGSSPVSETSLSGEISALRHLLEKTPANLSARNWLAEMLLLRASCGHCDSAPGASSYANEAIAILSKLDRSSSKARFYGQQVKAYLLAGDKTEALEIIGKLSSFGYLHPAYIQLLRSFRLEQTDGQSKDRQEQK</sequence>
<keyword evidence="1 3" id="KW-0238">DNA-binding</keyword>
<dbReference type="InterPro" id="IPR016032">
    <property type="entry name" value="Sig_transdc_resp-reg_C-effctor"/>
</dbReference>
<dbReference type="GO" id="GO:0003677">
    <property type="term" value="F:DNA binding"/>
    <property type="evidence" value="ECO:0007669"/>
    <property type="project" value="UniProtKB-UniRule"/>
</dbReference>
<feature type="repeat" description="TPR" evidence="2">
    <location>
        <begin position="683"/>
        <end position="716"/>
    </location>
</feature>
<dbReference type="Proteomes" id="UP000252387">
    <property type="component" value="Unassembled WGS sequence"/>
</dbReference>
<feature type="DNA-binding region" description="OmpR/PhoB-type" evidence="3">
    <location>
        <begin position="7"/>
        <end position="105"/>
    </location>
</feature>
<accession>A0A368KHM6</accession>
<keyword evidence="7" id="KW-1185">Reference proteome</keyword>
<dbReference type="PROSITE" id="PS51755">
    <property type="entry name" value="OMPR_PHOB"/>
    <property type="match status" value="1"/>
</dbReference>
<keyword evidence="4" id="KW-0812">Transmembrane</keyword>
<dbReference type="InterPro" id="IPR019734">
    <property type="entry name" value="TPR_rpt"/>
</dbReference>
<evidence type="ECO:0000256" key="3">
    <source>
        <dbReference type="PROSITE-ProRule" id="PRU01091"/>
    </source>
</evidence>
<dbReference type="RefSeq" id="WP_114340614.1">
    <property type="nucleotide sequence ID" value="NZ_QFWQ01000002.1"/>
</dbReference>
<evidence type="ECO:0000313" key="7">
    <source>
        <dbReference type="Proteomes" id="UP000252387"/>
    </source>
</evidence>